<comment type="caution">
    <text evidence="1">The sequence shown here is derived from an EMBL/GenBank/DDBJ whole genome shotgun (WGS) entry which is preliminary data.</text>
</comment>
<accession>A0ACB8D4F5</accession>
<evidence type="ECO:0000313" key="2">
    <source>
        <dbReference type="Proteomes" id="UP000821865"/>
    </source>
</evidence>
<dbReference type="EMBL" id="CM023472">
    <property type="protein sequence ID" value="KAH7959400.1"/>
    <property type="molecule type" value="Genomic_DNA"/>
</dbReference>
<name>A0ACB8D4F5_DERSI</name>
<reference evidence="1" key="1">
    <citation type="submission" date="2020-05" db="EMBL/GenBank/DDBJ databases">
        <title>Large-scale comparative analyses of tick genomes elucidate their genetic diversity and vector capacities.</title>
        <authorList>
            <person name="Jia N."/>
            <person name="Wang J."/>
            <person name="Shi W."/>
            <person name="Du L."/>
            <person name="Sun Y."/>
            <person name="Zhan W."/>
            <person name="Jiang J."/>
            <person name="Wang Q."/>
            <person name="Zhang B."/>
            <person name="Ji P."/>
            <person name="Sakyi L.B."/>
            <person name="Cui X."/>
            <person name="Yuan T."/>
            <person name="Jiang B."/>
            <person name="Yang W."/>
            <person name="Lam T.T.-Y."/>
            <person name="Chang Q."/>
            <person name="Ding S."/>
            <person name="Wang X."/>
            <person name="Zhu J."/>
            <person name="Ruan X."/>
            <person name="Zhao L."/>
            <person name="Wei J."/>
            <person name="Que T."/>
            <person name="Du C."/>
            <person name="Cheng J."/>
            <person name="Dai P."/>
            <person name="Han X."/>
            <person name="Huang E."/>
            <person name="Gao Y."/>
            <person name="Liu J."/>
            <person name="Shao H."/>
            <person name="Ye R."/>
            <person name="Li L."/>
            <person name="Wei W."/>
            <person name="Wang X."/>
            <person name="Wang C."/>
            <person name="Yang T."/>
            <person name="Huo Q."/>
            <person name="Li W."/>
            <person name="Guo W."/>
            <person name="Chen H."/>
            <person name="Zhou L."/>
            <person name="Ni X."/>
            <person name="Tian J."/>
            <person name="Zhou Y."/>
            <person name="Sheng Y."/>
            <person name="Liu T."/>
            <person name="Pan Y."/>
            <person name="Xia L."/>
            <person name="Li J."/>
            <person name="Zhao F."/>
            <person name="Cao W."/>
        </authorList>
    </citation>
    <scope>NUCLEOTIDE SEQUENCE</scope>
    <source>
        <strain evidence="1">Dsil-2018</strain>
    </source>
</reference>
<evidence type="ECO:0000313" key="1">
    <source>
        <dbReference type="EMBL" id="KAH7959400.1"/>
    </source>
</evidence>
<sequence>MAGTGSDTHGDRCVEVGQNHLQPSKIEESNLSGHVSSFISDGVSPMGCQPTTVKKSPSVGAHRGYMQLEEAVPAQDGSGNAAPQVPSILEPTSYRLAEGSASVKQFSRVEEQEDYMQLEGAVPAQEASGDAAPQVPSVAQTSRKCSVTGTAAEAFRKSPCTSESEARRKTKELKKKLRKQRDFNRRLQRRLQRKRQALTIEEIVRSVRLHVSPPVAALLEAQLRMKNVSRFGRRWSSQNKSFALGLYFHSPKGYSPALCLLPFVLLHPEAVSPGVVTRTADTTDSDREASDQEGYEFPVFPPSVDPVTSSAPTTSGPAASQEIQTAGARPYPTRDRRPPDRYQAGV</sequence>
<protein>
    <submittedName>
        <fullName evidence="1">Uncharacterized protein</fullName>
    </submittedName>
</protein>
<dbReference type="Proteomes" id="UP000821865">
    <property type="component" value="Chromosome 3"/>
</dbReference>
<gene>
    <name evidence="1" type="ORF">HPB49_010873</name>
</gene>
<proteinExistence type="predicted"/>
<organism evidence="1 2">
    <name type="scientific">Dermacentor silvarum</name>
    <name type="common">Tick</name>
    <dbReference type="NCBI Taxonomy" id="543639"/>
    <lineage>
        <taxon>Eukaryota</taxon>
        <taxon>Metazoa</taxon>
        <taxon>Ecdysozoa</taxon>
        <taxon>Arthropoda</taxon>
        <taxon>Chelicerata</taxon>
        <taxon>Arachnida</taxon>
        <taxon>Acari</taxon>
        <taxon>Parasitiformes</taxon>
        <taxon>Ixodida</taxon>
        <taxon>Ixodoidea</taxon>
        <taxon>Ixodidae</taxon>
        <taxon>Rhipicephalinae</taxon>
        <taxon>Dermacentor</taxon>
    </lineage>
</organism>
<keyword evidence="2" id="KW-1185">Reference proteome</keyword>